<sequence>MSGVNRQWNLPVVNAAHAGDDVQQPAEDLERSLAIDESANGHIPSDVLAEIFRYLQPPASYPYGAYAPREQPDLRDLKSAVLVCRAWRASGLEFLYRNPCIASARIIRSLTDTLMGNPGLATLIRSIIIPEFSPSRSDPFVHSGTLPPDNNLSSIMNACIHLHSVSISYSSSEPSARRQQSHIVFNLPNLTGIRRLCLSGYPSGTLRSLSFGPHSSLPRLEELYIGRVLDWLAPYPSLPSLHTLSLFNCEFHQGSPIPPNLTSIQHVVLARTSTHGDGQNQFDALNRLAHTLISLTISDWCTMNTPTIFDPSKFEKLQHLTLDLSAFLPNPWSTGQHPTLVFNQLPPELVTLTILVPINNILDADAKAVHLQESIRRTLRHTLQSGTAPIPFLKNIYIEGSISIWGSTKEKLTSWAKLRGIKATFYLEDLGSIRSHMDFTGIGRSRSSHLLSQDHGITSVLFGEAWQPTRSVVTSAEASSADHHT</sequence>
<dbReference type="Gene3D" id="3.80.10.10">
    <property type="entry name" value="Ribonuclease Inhibitor"/>
    <property type="match status" value="1"/>
</dbReference>
<dbReference type="Proteomes" id="UP000027265">
    <property type="component" value="Unassembled WGS sequence"/>
</dbReference>
<organism evidence="2 3">
    <name type="scientific">Jaapia argillacea MUCL 33604</name>
    <dbReference type="NCBI Taxonomy" id="933084"/>
    <lineage>
        <taxon>Eukaryota</taxon>
        <taxon>Fungi</taxon>
        <taxon>Dikarya</taxon>
        <taxon>Basidiomycota</taxon>
        <taxon>Agaricomycotina</taxon>
        <taxon>Agaricomycetes</taxon>
        <taxon>Agaricomycetidae</taxon>
        <taxon>Jaapiales</taxon>
        <taxon>Jaapiaceae</taxon>
        <taxon>Jaapia</taxon>
    </lineage>
</organism>
<dbReference type="SUPFAM" id="SSF52047">
    <property type="entry name" value="RNI-like"/>
    <property type="match status" value="1"/>
</dbReference>
<evidence type="ECO:0000313" key="2">
    <source>
        <dbReference type="EMBL" id="KDQ59885.1"/>
    </source>
</evidence>
<proteinExistence type="predicted"/>
<gene>
    <name evidence="2" type="ORF">JAAARDRAFT_56813</name>
</gene>
<dbReference type="Pfam" id="PF12937">
    <property type="entry name" value="F-box-like"/>
    <property type="match status" value="1"/>
</dbReference>
<dbReference type="AlphaFoldDB" id="A0A067Q181"/>
<feature type="domain" description="F-box" evidence="1">
    <location>
        <begin position="42"/>
        <end position="101"/>
    </location>
</feature>
<accession>A0A067Q181</accession>
<dbReference type="HOGENOM" id="CLU_044232_0_0_1"/>
<dbReference type="EMBL" id="KL197715">
    <property type="protein sequence ID" value="KDQ59885.1"/>
    <property type="molecule type" value="Genomic_DNA"/>
</dbReference>
<dbReference type="InParanoid" id="A0A067Q181"/>
<dbReference type="InterPro" id="IPR001810">
    <property type="entry name" value="F-box_dom"/>
</dbReference>
<keyword evidence="3" id="KW-1185">Reference proteome</keyword>
<reference evidence="3" key="1">
    <citation type="journal article" date="2014" name="Proc. Natl. Acad. Sci. U.S.A.">
        <title>Extensive sampling of basidiomycete genomes demonstrates inadequacy of the white-rot/brown-rot paradigm for wood decay fungi.</title>
        <authorList>
            <person name="Riley R."/>
            <person name="Salamov A.A."/>
            <person name="Brown D.W."/>
            <person name="Nagy L.G."/>
            <person name="Floudas D."/>
            <person name="Held B.W."/>
            <person name="Levasseur A."/>
            <person name="Lombard V."/>
            <person name="Morin E."/>
            <person name="Otillar R."/>
            <person name="Lindquist E.A."/>
            <person name="Sun H."/>
            <person name="LaButti K.M."/>
            <person name="Schmutz J."/>
            <person name="Jabbour D."/>
            <person name="Luo H."/>
            <person name="Baker S.E."/>
            <person name="Pisabarro A.G."/>
            <person name="Walton J.D."/>
            <person name="Blanchette R.A."/>
            <person name="Henrissat B."/>
            <person name="Martin F."/>
            <person name="Cullen D."/>
            <person name="Hibbett D.S."/>
            <person name="Grigoriev I.V."/>
        </authorList>
    </citation>
    <scope>NUCLEOTIDE SEQUENCE [LARGE SCALE GENOMIC DNA]</scope>
    <source>
        <strain evidence="3">MUCL 33604</strain>
    </source>
</reference>
<evidence type="ECO:0000313" key="3">
    <source>
        <dbReference type="Proteomes" id="UP000027265"/>
    </source>
</evidence>
<dbReference type="InterPro" id="IPR032675">
    <property type="entry name" value="LRR_dom_sf"/>
</dbReference>
<protein>
    <recommendedName>
        <fullName evidence="1">F-box domain-containing protein</fullName>
    </recommendedName>
</protein>
<dbReference type="OrthoDB" id="3258555at2759"/>
<name>A0A067Q181_9AGAM</name>
<evidence type="ECO:0000259" key="1">
    <source>
        <dbReference type="Pfam" id="PF12937"/>
    </source>
</evidence>